<dbReference type="EMBL" id="JACHLJ010000001">
    <property type="protein sequence ID" value="MBB5770696.1"/>
    <property type="molecule type" value="Genomic_DNA"/>
</dbReference>
<dbReference type="PIRSF" id="PIRSF001369">
    <property type="entry name" value="Citrate_synth"/>
    <property type="match status" value="1"/>
</dbReference>
<evidence type="ECO:0000313" key="13">
    <source>
        <dbReference type="Proteomes" id="UP000556201"/>
    </source>
</evidence>
<dbReference type="NCBIfam" id="TIGR01798">
    <property type="entry name" value="cit_synth_I"/>
    <property type="match status" value="1"/>
</dbReference>
<dbReference type="GO" id="GO:0005737">
    <property type="term" value="C:cytoplasm"/>
    <property type="evidence" value="ECO:0007669"/>
    <property type="project" value="InterPro"/>
</dbReference>
<dbReference type="RefSeq" id="WP_184278339.1">
    <property type="nucleotide sequence ID" value="NZ_JACHLJ010000001.1"/>
</dbReference>
<evidence type="ECO:0000256" key="3">
    <source>
        <dbReference type="ARBA" id="ARBA00022532"/>
    </source>
</evidence>
<evidence type="ECO:0000256" key="7">
    <source>
        <dbReference type="PIRNR" id="PIRNR001369"/>
    </source>
</evidence>
<evidence type="ECO:0000256" key="1">
    <source>
        <dbReference type="ARBA" id="ARBA00004751"/>
    </source>
</evidence>
<feature type="active site" evidence="8">
    <location>
        <position position="367"/>
    </location>
</feature>
<dbReference type="Gene3D" id="2.20.28.60">
    <property type="match status" value="1"/>
</dbReference>
<dbReference type="GO" id="GO:0036440">
    <property type="term" value="F:citrate synthase activity"/>
    <property type="evidence" value="ECO:0007669"/>
    <property type="project" value="UniProtKB-EC"/>
</dbReference>
<evidence type="ECO:0000256" key="5">
    <source>
        <dbReference type="ARBA" id="ARBA00049288"/>
    </source>
</evidence>
<accession>A0A7W9L4U7</accession>
<comment type="catalytic activity">
    <reaction evidence="5 9">
        <text>oxaloacetate + acetyl-CoA + H2O = citrate + CoA + H(+)</text>
        <dbReference type="Rhea" id="RHEA:16845"/>
        <dbReference type="ChEBI" id="CHEBI:15377"/>
        <dbReference type="ChEBI" id="CHEBI:15378"/>
        <dbReference type="ChEBI" id="CHEBI:16452"/>
        <dbReference type="ChEBI" id="CHEBI:16947"/>
        <dbReference type="ChEBI" id="CHEBI:57287"/>
        <dbReference type="ChEBI" id="CHEBI:57288"/>
        <dbReference type="EC" id="2.3.3.16"/>
    </reaction>
</comment>
<keyword evidence="3 9" id="KW-0816">Tricarboxylic acid cycle</keyword>
<dbReference type="PRINTS" id="PR00143">
    <property type="entry name" value="CITRTSNTHASE"/>
</dbReference>
<dbReference type="InterPro" id="IPR010953">
    <property type="entry name" value="Citrate_synthase_typ-I"/>
</dbReference>
<evidence type="ECO:0000256" key="9">
    <source>
        <dbReference type="RuleBase" id="RU003370"/>
    </source>
</evidence>
<dbReference type="PROSITE" id="PS00480">
    <property type="entry name" value="CITRATE_SYNTHASE"/>
    <property type="match status" value="1"/>
</dbReference>
<evidence type="ECO:0000256" key="4">
    <source>
        <dbReference type="ARBA" id="ARBA00022679"/>
    </source>
</evidence>
<dbReference type="Proteomes" id="UP000556201">
    <property type="component" value="Unassembled WGS sequence"/>
</dbReference>
<dbReference type="InterPro" id="IPR019810">
    <property type="entry name" value="Citrate_synthase_AS"/>
</dbReference>
<evidence type="ECO:0000256" key="8">
    <source>
        <dbReference type="PIRSR" id="PIRSR001369-1"/>
    </source>
</evidence>
<comment type="similarity">
    <text evidence="2 7 10">Belongs to the citrate synthase family.</text>
</comment>
<dbReference type="Gene3D" id="1.10.230.10">
    <property type="entry name" value="Cytochrome P450-Terp, domain 2"/>
    <property type="match status" value="1"/>
</dbReference>
<keyword evidence="11" id="KW-1133">Transmembrane helix</keyword>
<dbReference type="AlphaFoldDB" id="A0A7W9L4U7"/>
<protein>
    <recommendedName>
        <fullName evidence="6 7">Citrate synthase</fullName>
    </recommendedName>
</protein>
<dbReference type="InterPro" id="IPR016142">
    <property type="entry name" value="Citrate_synth-like_lrg_a-sub"/>
</dbReference>
<keyword evidence="4 7" id="KW-0808">Transferase</keyword>
<dbReference type="Gene3D" id="1.10.580.10">
    <property type="entry name" value="Citrate Synthase, domain 1"/>
    <property type="match status" value="1"/>
</dbReference>
<feature type="transmembrane region" description="Helical" evidence="11">
    <location>
        <begin position="368"/>
        <end position="391"/>
    </location>
</feature>
<evidence type="ECO:0000256" key="11">
    <source>
        <dbReference type="SAM" id="Phobius"/>
    </source>
</evidence>
<dbReference type="CDD" id="cd06114">
    <property type="entry name" value="EcCS_like"/>
    <property type="match status" value="1"/>
</dbReference>
<dbReference type="SUPFAM" id="SSF48256">
    <property type="entry name" value="Citrate synthase"/>
    <property type="match status" value="1"/>
</dbReference>
<sequence>MTEQAKPAGSATLSFEDKTIELPVLSGSTGPDVIDIRKLYAGTGAFTFDPGFTSTAACESALTYIDGDAGILLHRGYPIDQLASKSNFVEVCHLLLHGELPTAAQYEKFENSITTHTMLHSQFDRFFEGFRRDAHPMAIMVGTVGALSAFYHDSLDIHDPIQRDISAIRLIAKMPTIAARAYKYHVGQPFVSPRNDLSYAENFLRMCFAVPAEDYHVDPALVRAMDRIFTLHADHEQNASTSTVRLAGSSGANPFACIAAGIACLWGPSHGGANEEALTMLKEIGTPDKIPEFIQGVKDRKYKLMGFGHRVYKNYDPRAKVMQQSAYEVLAATGRENDPLFLVAKELEKVALSDEYFTSRKLFPNVDFYSGITLSAMGFPTTMFTVLFALARTVGWISQWQEMMADPSQKIGRPRQLYTGPTQRDYVPIEQRG</sequence>
<evidence type="ECO:0000256" key="2">
    <source>
        <dbReference type="ARBA" id="ARBA00010566"/>
    </source>
</evidence>
<dbReference type="UniPathway" id="UPA00223">
    <property type="reaction ID" value="UER00717"/>
</dbReference>
<feature type="active site" evidence="8">
    <location>
        <position position="309"/>
    </location>
</feature>
<gene>
    <name evidence="12" type="ORF">HNP47_000665</name>
</gene>
<dbReference type="NCBIfam" id="NF004126">
    <property type="entry name" value="PRK05614.1"/>
    <property type="match status" value="1"/>
</dbReference>
<reference evidence="12 13" key="1">
    <citation type="submission" date="2020-08" db="EMBL/GenBank/DDBJ databases">
        <title>Functional genomics of gut bacteria from endangered species of beetles.</title>
        <authorList>
            <person name="Carlos-Shanley C."/>
        </authorList>
    </citation>
    <scope>NUCLEOTIDE SEQUENCE [LARGE SCALE GENOMIC DNA]</scope>
    <source>
        <strain evidence="12 13">S00192</strain>
    </source>
</reference>
<name>A0A7W9L4U7_BREVE</name>
<dbReference type="InterPro" id="IPR024176">
    <property type="entry name" value="Citrate_synthase_bac-typ"/>
</dbReference>
<organism evidence="12 13">
    <name type="scientific">Brevundimonas vesicularis</name>
    <name type="common">Pseudomonas vesicularis</name>
    <dbReference type="NCBI Taxonomy" id="41276"/>
    <lineage>
        <taxon>Bacteria</taxon>
        <taxon>Pseudomonadati</taxon>
        <taxon>Pseudomonadota</taxon>
        <taxon>Alphaproteobacteria</taxon>
        <taxon>Caulobacterales</taxon>
        <taxon>Caulobacteraceae</taxon>
        <taxon>Brevundimonas</taxon>
    </lineage>
</organism>
<dbReference type="InterPro" id="IPR036969">
    <property type="entry name" value="Citrate_synthase_sf"/>
</dbReference>
<dbReference type="InterPro" id="IPR002020">
    <property type="entry name" value="Citrate_synthase"/>
</dbReference>
<comment type="pathway">
    <text evidence="1 9">Carbohydrate metabolism; tricarboxylic acid cycle; isocitrate from oxaloacetate: step 1/2.</text>
</comment>
<dbReference type="FunFam" id="1.10.230.10:FF:000002">
    <property type="entry name" value="Citrate synthase"/>
    <property type="match status" value="1"/>
</dbReference>
<comment type="caution">
    <text evidence="12">The sequence shown here is derived from an EMBL/GenBank/DDBJ whole genome shotgun (WGS) entry which is preliminary data.</text>
</comment>
<dbReference type="GO" id="GO:0006099">
    <property type="term" value="P:tricarboxylic acid cycle"/>
    <property type="evidence" value="ECO:0007669"/>
    <property type="project" value="UniProtKB-UniRule"/>
</dbReference>
<proteinExistence type="inferred from homology"/>
<evidence type="ECO:0000256" key="6">
    <source>
        <dbReference type="NCBIfam" id="TIGR01798"/>
    </source>
</evidence>
<dbReference type="Pfam" id="PF00285">
    <property type="entry name" value="Citrate_synt"/>
    <property type="match status" value="1"/>
</dbReference>
<evidence type="ECO:0000256" key="10">
    <source>
        <dbReference type="RuleBase" id="RU003406"/>
    </source>
</evidence>
<keyword evidence="11" id="KW-0812">Transmembrane</keyword>
<evidence type="ECO:0000313" key="12">
    <source>
        <dbReference type="EMBL" id="MBB5770696.1"/>
    </source>
</evidence>
<dbReference type="PANTHER" id="PTHR42871">
    <property type="entry name" value="CITRATE SYNTHASE"/>
    <property type="match status" value="1"/>
</dbReference>
<keyword evidence="11" id="KW-0472">Membrane</keyword>
<dbReference type="InterPro" id="IPR016143">
    <property type="entry name" value="Citrate_synth-like_sm_a-sub"/>
</dbReference>
<keyword evidence="12" id="KW-0012">Acyltransferase</keyword>
<dbReference type="PANTHER" id="PTHR42871:SF1">
    <property type="entry name" value="CITRATE SYNTHASE"/>
    <property type="match status" value="1"/>
</dbReference>